<gene>
    <name evidence="4" type="ORF">JKJ07_26130</name>
</gene>
<dbReference type="InterPro" id="IPR013785">
    <property type="entry name" value="Aldolase_TIM"/>
</dbReference>
<dbReference type="Pfam" id="PF00701">
    <property type="entry name" value="DHDPS"/>
    <property type="match status" value="2"/>
</dbReference>
<proteinExistence type="inferred from homology"/>
<keyword evidence="5" id="KW-1185">Reference proteome</keyword>
<protein>
    <submittedName>
        <fullName evidence="4">Dihydrodipicolinate synthase family protein</fullName>
    </submittedName>
</protein>
<dbReference type="PANTHER" id="PTHR12128:SF66">
    <property type="entry name" value="4-HYDROXY-2-OXOGLUTARATE ALDOLASE, MITOCHONDRIAL"/>
    <property type="match status" value="1"/>
</dbReference>
<sequence>MTLSGLYVPLITPFAPGGSVDLAALEQLAHDVLDAGATGLVALGTTGEPSSLTETERSSVLDVLTKVSASLIVGGPTVPDSATAALTLVPPFVRPGEDGVVAYLTSVAARSPVPLIVYHVPYRTAQPLSVDALHRIAAIDGVAGIKLATGSIDADVIALMAAPPPHFAILGGDDVVISPLLALGAHGAILASAHIETQSYATLVGSWEPTLGHRLSRLSAALFAEPNPAVIKAVLHAQCRIPTPDVRLPLLPASKESLVVALETVSA</sequence>
<evidence type="ECO:0000256" key="3">
    <source>
        <dbReference type="PIRNR" id="PIRNR001365"/>
    </source>
</evidence>
<dbReference type="SMART" id="SM01130">
    <property type="entry name" value="DHDPS"/>
    <property type="match status" value="1"/>
</dbReference>
<evidence type="ECO:0000256" key="2">
    <source>
        <dbReference type="ARBA" id="ARBA00023239"/>
    </source>
</evidence>
<name>A0ABS1VTI9_9ACTN</name>
<evidence type="ECO:0000313" key="4">
    <source>
        <dbReference type="EMBL" id="MBL7257789.1"/>
    </source>
</evidence>
<dbReference type="PANTHER" id="PTHR12128">
    <property type="entry name" value="DIHYDRODIPICOLINATE SYNTHASE"/>
    <property type="match status" value="1"/>
</dbReference>
<organism evidence="4 5">
    <name type="scientific">Paractinoplanes lichenicola</name>
    <dbReference type="NCBI Taxonomy" id="2802976"/>
    <lineage>
        <taxon>Bacteria</taxon>
        <taxon>Bacillati</taxon>
        <taxon>Actinomycetota</taxon>
        <taxon>Actinomycetes</taxon>
        <taxon>Micromonosporales</taxon>
        <taxon>Micromonosporaceae</taxon>
        <taxon>Paractinoplanes</taxon>
    </lineage>
</organism>
<reference evidence="4 5" key="1">
    <citation type="submission" date="2021-01" db="EMBL/GenBank/DDBJ databases">
        <title>Actinoplanes sp. nov. LDG1-01 isolated from lichen.</title>
        <authorList>
            <person name="Saeng-In P."/>
            <person name="Phongsopitanun W."/>
            <person name="Kanchanasin P."/>
            <person name="Yuki M."/>
            <person name="Kudo T."/>
            <person name="Ohkuma M."/>
            <person name="Tanasupawat S."/>
        </authorList>
    </citation>
    <scope>NUCLEOTIDE SEQUENCE [LARGE SCALE GENOMIC DNA]</scope>
    <source>
        <strain evidence="4 5">LDG1-01</strain>
    </source>
</reference>
<evidence type="ECO:0000313" key="5">
    <source>
        <dbReference type="Proteomes" id="UP000598996"/>
    </source>
</evidence>
<keyword evidence="2 3" id="KW-0456">Lyase</keyword>
<dbReference type="RefSeq" id="WP_202994401.1">
    <property type="nucleotide sequence ID" value="NZ_JAENHO010000007.1"/>
</dbReference>
<dbReference type="Proteomes" id="UP000598996">
    <property type="component" value="Unassembled WGS sequence"/>
</dbReference>
<dbReference type="InterPro" id="IPR002220">
    <property type="entry name" value="DapA-like"/>
</dbReference>
<accession>A0ABS1VTI9</accession>
<dbReference type="EMBL" id="JAENHO010000007">
    <property type="protein sequence ID" value="MBL7257789.1"/>
    <property type="molecule type" value="Genomic_DNA"/>
</dbReference>
<evidence type="ECO:0000256" key="1">
    <source>
        <dbReference type="ARBA" id="ARBA00007592"/>
    </source>
</evidence>
<dbReference type="Gene3D" id="3.20.20.70">
    <property type="entry name" value="Aldolase class I"/>
    <property type="match status" value="1"/>
</dbReference>
<comment type="similarity">
    <text evidence="1 3">Belongs to the DapA family.</text>
</comment>
<dbReference type="PIRSF" id="PIRSF001365">
    <property type="entry name" value="DHDPS"/>
    <property type="match status" value="1"/>
</dbReference>
<dbReference type="SUPFAM" id="SSF51569">
    <property type="entry name" value="Aldolase"/>
    <property type="match status" value="1"/>
</dbReference>
<comment type="caution">
    <text evidence="4">The sequence shown here is derived from an EMBL/GenBank/DDBJ whole genome shotgun (WGS) entry which is preliminary data.</text>
</comment>